<dbReference type="EC" id="2.7.7.49" evidence="2 13"/>
<dbReference type="Gene3D" id="1.10.132.70">
    <property type="match status" value="1"/>
</dbReference>
<reference evidence="15 16" key="1">
    <citation type="submission" date="2022-01" db="EMBL/GenBank/DDBJ databases">
        <authorList>
            <person name="Xiong W."/>
            <person name="Schranz E."/>
        </authorList>
    </citation>
    <scope>NUCLEOTIDE SEQUENCE [LARGE SCALE GENOMIC DNA]</scope>
</reference>
<dbReference type="Proteomes" id="UP001157418">
    <property type="component" value="Unassembled WGS sequence"/>
</dbReference>
<dbReference type="PANTHER" id="PTHR12066:SF0">
    <property type="entry name" value="TELOMERASE REVERSE TRANSCRIPTASE"/>
    <property type="match status" value="1"/>
</dbReference>
<evidence type="ECO:0000256" key="13">
    <source>
        <dbReference type="RuleBase" id="RU365061"/>
    </source>
</evidence>
<keyword evidence="5 13" id="KW-0808">Transferase</keyword>
<dbReference type="Gene3D" id="3.30.70.2630">
    <property type="match status" value="1"/>
</dbReference>
<evidence type="ECO:0000313" key="16">
    <source>
        <dbReference type="Proteomes" id="UP001157418"/>
    </source>
</evidence>
<keyword evidence="6 13" id="KW-0548">Nucleotidyltransferase</keyword>
<evidence type="ECO:0000256" key="2">
    <source>
        <dbReference type="ARBA" id="ARBA00012493"/>
    </source>
</evidence>
<evidence type="ECO:0000256" key="11">
    <source>
        <dbReference type="ARBA" id="ARBA00023242"/>
    </source>
</evidence>
<keyword evidence="10 13" id="KW-0695">RNA-directed DNA polymerase</keyword>
<comment type="function">
    <text evidence="13">Telomerase is a ribonucleoprotein enzyme essential for the replication of chromosome termini in most eukaryotes. It elongates telomeres. It is a reverse transcriptase that adds simple sequence repeats to chromosome ends by copying a template sequence within the RNA component of the enzyme.</text>
</comment>
<accession>A0AAU9LT93</accession>
<evidence type="ECO:0000256" key="6">
    <source>
        <dbReference type="ARBA" id="ARBA00022695"/>
    </source>
</evidence>
<evidence type="ECO:0000256" key="7">
    <source>
        <dbReference type="ARBA" id="ARBA00022723"/>
    </source>
</evidence>
<dbReference type="GO" id="GO:0000781">
    <property type="term" value="C:chromosome, telomeric region"/>
    <property type="evidence" value="ECO:0007669"/>
    <property type="project" value="UniProtKB-SubCell"/>
</dbReference>
<gene>
    <name evidence="15" type="ORF">LVIROSA_LOCUS3456</name>
</gene>
<comment type="catalytic activity">
    <reaction evidence="12 13">
        <text>DNA(n) + a 2'-deoxyribonucleoside 5'-triphosphate = DNA(n+1) + diphosphate</text>
        <dbReference type="Rhea" id="RHEA:22508"/>
        <dbReference type="Rhea" id="RHEA-COMP:17339"/>
        <dbReference type="Rhea" id="RHEA-COMP:17340"/>
        <dbReference type="ChEBI" id="CHEBI:33019"/>
        <dbReference type="ChEBI" id="CHEBI:61560"/>
        <dbReference type="ChEBI" id="CHEBI:173112"/>
        <dbReference type="EC" id="2.7.7.49"/>
    </reaction>
</comment>
<dbReference type="AlphaFoldDB" id="A0AAU9LT93"/>
<dbReference type="InterPro" id="IPR000477">
    <property type="entry name" value="RT_dom"/>
</dbReference>
<evidence type="ECO:0000256" key="4">
    <source>
        <dbReference type="ARBA" id="ARBA00022454"/>
    </source>
</evidence>
<evidence type="ECO:0000259" key="14">
    <source>
        <dbReference type="PROSITE" id="PS50878"/>
    </source>
</evidence>
<dbReference type="EMBL" id="CAKMRJ010000001">
    <property type="protein sequence ID" value="CAH1415623.1"/>
    <property type="molecule type" value="Genomic_DNA"/>
</dbReference>
<name>A0AAU9LT93_9ASTR</name>
<evidence type="ECO:0000256" key="10">
    <source>
        <dbReference type="ARBA" id="ARBA00022918"/>
    </source>
</evidence>
<keyword evidence="11 13" id="KW-0539">Nucleus</keyword>
<comment type="subcellular location">
    <subcellularLocation>
        <location evidence="13">Nucleus</location>
    </subcellularLocation>
    <subcellularLocation>
        <location evidence="13">Chromosome</location>
        <location evidence="13">Telomere</location>
    </subcellularLocation>
</comment>
<sequence>MNVCINSKCQISPSYQIDTLCDFKFGESRGIVLERWMYWFFTHLIVPLIQANFYVTESEHGKLDVFYYEKSVGENLMKSSVSILKDKCYTLLDVNDVKKIISKRRFGFSRVRFRPKQNGMMRPLANLKSSSTLPNTNRNWTAVNVVLRDLHAALKDLQLEKAEKLGSSVFSYNDVHRKWREFLTGVKSGLGGDGGGVYMVVADVQKAYDSIDQDKLVDVMKDVITDDHLLHHTQNISISTNRKLQISKYINSSTQFRSYPSSHTHSILVDTGRKRKARKDELLFNLQQHVKYNVLKIDKNFYLQNSDKVGMSDGGHSCQKLLMRFIDDFLFISTSKKHAVAFLSRLGRGFREYNCEMNKEKFGVSFDCDMIIAESNSKSNRVYFDEDGNKKFLKWSGLLINCDTLEVQADYTRYLDGDISSSLTVSWKGSPVVNLRENLCNYLRPKCHAIFYDSKINSEGVVRLNIYQAFLICGMKFHAYVSHVSHMCELDAGSYMNIIRNSLRFMYKLMKKQMYSGCVVSDESLRPILRVKKREVEWLGLRAYYEVLKRKTGSYKDVLFLLKTSLDDHGEMVSLSPALKFATHKSNSSLLWKIKY</sequence>
<dbReference type="Gene3D" id="1.10.357.90">
    <property type="match status" value="1"/>
</dbReference>
<evidence type="ECO:0000313" key="15">
    <source>
        <dbReference type="EMBL" id="CAH1415623.1"/>
    </source>
</evidence>
<comment type="similarity">
    <text evidence="1 13">Belongs to the reverse transcriptase family. Telomerase subfamily.</text>
</comment>
<comment type="caution">
    <text evidence="15">The sequence shown here is derived from an EMBL/GenBank/DDBJ whole genome shotgun (WGS) entry which is preliminary data.</text>
</comment>
<keyword evidence="7 13" id="KW-0479">Metal-binding</keyword>
<proteinExistence type="inferred from homology"/>
<evidence type="ECO:0000256" key="1">
    <source>
        <dbReference type="ARBA" id="ARBA00008001"/>
    </source>
</evidence>
<dbReference type="PROSITE" id="PS50878">
    <property type="entry name" value="RT_POL"/>
    <property type="match status" value="1"/>
</dbReference>
<evidence type="ECO:0000256" key="9">
    <source>
        <dbReference type="ARBA" id="ARBA00022895"/>
    </source>
</evidence>
<keyword evidence="16" id="KW-1185">Reference proteome</keyword>
<keyword evidence="4 13" id="KW-0158">Chromosome</keyword>
<dbReference type="Pfam" id="PF21399">
    <property type="entry name" value="TERT_C"/>
    <property type="match status" value="1"/>
</dbReference>
<feature type="domain" description="Reverse transcriptase" evidence="14">
    <location>
        <begin position="95"/>
        <end position="400"/>
    </location>
</feature>
<dbReference type="PANTHER" id="PTHR12066">
    <property type="entry name" value="TELOMERASE REVERSE TRANSCRIPTASE"/>
    <property type="match status" value="1"/>
</dbReference>
<evidence type="ECO:0000256" key="5">
    <source>
        <dbReference type="ARBA" id="ARBA00022679"/>
    </source>
</evidence>
<dbReference type="InterPro" id="IPR049139">
    <property type="entry name" value="TERT_C"/>
</dbReference>
<keyword evidence="9 13" id="KW-0779">Telomere</keyword>
<evidence type="ECO:0000256" key="8">
    <source>
        <dbReference type="ARBA" id="ARBA00022842"/>
    </source>
</evidence>
<dbReference type="InterPro" id="IPR021891">
    <property type="entry name" value="Telomerase_RBD"/>
</dbReference>
<dbReference type="GO" id="GO:0000333">
    <property type="term" value="C:telomerase catalytic core complex"/>
    <property type="evidence" value="ECO:0007669"/>
    <property type="project" value="TreeGrafter"/>
</dbReference>
<dbReference type="GO" id="GO:0046872">
    <property type="term" value="F:metal ion binding"/>
    <property type="evidence" value="ECO:0007669"/>
    <property type="project" value="UniProtKB-KW"/>
</dbReference>
<dbReference type="InterPro" id="IPR003545">
    <property type="entry name" value="Telomerase_RT"/>
</dbReference>
<dbReference type="GO" id="GO:0070034">
    <property type="term" value="F:telomerase RNA binding"/>
    <property type="evidence" value="ECO:0007669"/>
    <property type="project" value="TreeGrafter"/>
</dbReference>
<organism evidence="15 16">
    <name type="scientific">Lactuca virosa</name>
    <dbReference type="NCBI Taxonomy" id="75947"/>
    <lineage>
        <taxon>Eukaryota</taxon>
        <taxon>Viridiplantae</taxon>
        <taxon>Streptophyta</taxon>
        <taxon>Embryophyta</taxon>
        <taxon>Tracheophyta</taxon>
        <taxon>Spermatophyta</taxon>
        <taxon>Magnoliopsida</taxon>
        <taxon>eudicotyledons</taxon>
        <taxon>Gunneridae</taxon>
        <taxon>Pentapetalae</taxon>
        <taxon>asterids</taxon>
        <taxon>campanulids</taxon>
        <taxon>Asterales</taxon>
        <taxon>Asteraceae</taxon>
        <taxon>Cichorioideae</taxon>
        <taxon>Cichorieae</taxon>
        <taxon>Lactucinae</taxon>
        <taxon>Lactuca</taxon>
    </lineage>
</organism>
<keyword evidence="8 13" id="KW-0460">Magnesium</keyword>
<dbReference type="GO" id="GO:0003720">
    <property type="term" value="F:telomerase activity"/>
    <property type="evidence" value="ECO:0007669"/>
    <property type="project" value="InterPro"/>
</dbReference>
<evidence type="ECO:0000256" key="12">
    <source>
        <dbReference type="ARBA" id="ARBA00048173"/>
    </source>
</evidence>
<protein>
    <recommendedName>
        <fullName evidence="3 13">Telomerase reverse transcriptase</fullName>
        <ecNumber evidence="2 13">2.7.7.49</ecNumber>
    </recommendedName>
    <alternativeName>
        <fullName evidence="13">Telomerase catalytic subunit</fullName>
    </alternativeName>
</protein>
<dbReference type="Pfam" id="PF12009">
    <property type="entry name" value="Telomerase_RBD"/>
    <property type="match status" value="1"/>
</dbReference>
<dbReference type="GO" id="GO:0007004">
    <property type="term" value="P:telomere maintenance via telomerase"/>
    <property type="evidence" value="ECO:0007669"/>
    <property type="project" value="TreeGrafter"/>
</dbReference>
<dbReference type="GO" id="GO:0042162">
    <property type="term" value="F:telomeric DNA binding"/>
    <property type="evidence" value="ECO:0007669"/>
    <property type="project" value="TreeGrafter"/>
</dbReference>
<evidence type="ECO:0000256" key="3">
    <source>
        <dbReference type="ARBA" id="ARBA00016182"/>
    </source>
</evidence>
<dbReference type="PRINTS" id="PR01365">
    <property type="entry name" value="TELOMERASERT"/>
</dbReference>